<name>A0A0P6YJ38_9CHLR</name>
<proteinExistence type="predicted"/>
<dbReference type="RefSeq" id="WP_054521872.1">
    <property type="nucleotide sequence ID" value="NZ_LGKO01000005.1"/>
</dbReference>
<keyword evidence="3" id="KW-1185">Reference proteome</keyword>
<feature type="transmembrane region" description="Helical" evidence="1">
    <location>
        <begin position="55"/>
        <end position="80"/>
    </location>
</feature>
<organism evidence="2 3">
    <name type="scientific">Thermanaerothrix daxensis</name>
    <dbReference type="NCBI Taxonomy" id="869279"/>
    <lineage>
        <taxon>Bacteria</taxon>
        <taxon>Bacillati</taxon>
        <taxon>Chloroflexota</taxon>
        <taxon>Anaerolineae</taxon>
        <taxon>Anaerolineales</taxon>
        <taxon>Anaerolineaceae</taxon>
        <taxon>Thermanaerothrix</taxon>
    </lineage>
</organism>
<comment type="caution">
    <text evidence="2">The sequence shown here is derived from an EMBL/GenBank/DDBJ whole genome shotgun (WGS) entry which is preliminary data.</text>
</comment>
<dbReference type="EMBL" id="LGKO01000005">
    <property type="protein sequence ID" value="KPL82389.1"/>
    <property type="molecule type" value="Genomic_DNA"/>
</dbReference>
<reference evidence="2 3" key="1">
    <citation type="submission" date="2015-07" db="EMBL/GenBank/DDBJ databases">
        <title>Whole genome sequence of Thermanaerothrix daxensis DSM 23592.</title>
        <authorList>
            <person name="Hemp J."/>
            <person name="Ward L.M."/>
            <person name="Pace L.A."/>
            <person name="Fischer W.W."/>
        </authorList>
    </citation>
    <scope>NUCLEOTIDE SEQUENCE [LARGE SCALE GENOMIC DNA]</scope>
    <source>
        <strain evidence="2 3">GNS-1</strain>
    </source>
</reference>
<dbReference type="STRING" id="869279.SE15_09465"/>
<keyword evidence="1" id="KW-0472">Membrane</keyword>
<evidence type="ECO:0000313" key="3">
    <source>
        <dbReference type="Proteomes" id="UP000050544"/>
    </source>
</evidence>
<keyword evidence="1" id="KW-1133">Transmembrane helix</keyword>
<evidence type="ECO:0000313" key="2">
    <source>
        <dbReference type="EMBL" id="KPL82389.1"/>
    </source>
</evidence>
<protein>
    <submittedName>
        <fullName evidence="2">Uncharacterized protein</fullName>
    </submittedName>
</protein>
<keyword evidence="1" id="KW-0812">Transmembrane</keyword>
<dbReference type="PATRIC" id="fig|869279.4.peg.1500"/>
<evidence type="ECO:0000256" key="1">
    <source>
        <dbReference type="SAM" id="Phobius"/>
    </source>
</evidence>
<sequence>MPPLPFNLPPVPPLPFYIHPLVFWSIVLVIGIIFAVVFLRFLFAPPEERTGALVIFVLMVVGVVALYAIALNAPLIIYHFKRLTHPIFRW</sequence>
<dbReference type="AlphaFoldDB" id="A0A0P6YJ38"/>
<dbReference type="Proteomes" id="UP000050544">
    <property type="component" value="Unassembled WGS sequence"/>
</dbReference>
<feature type="transmembrane region" description="Helical" evidence="1">
    <location>
        <begin position="20"/>
        <end position="43"/>
    </location>
</feature>
<accession>A0A0P6YJ38</accession>
<gene>
    <name evidence="2" type="ORF">SE15_09465</name>
</gene>